<evidence type="ECO:0000313" key="3">
    <source>
        <dbReference type="Proteomes" id="UP000193077"/>
    </source>
</evidence>
<name>A0A1Y5RW66_9RHOB</name>
<evidence type="ECO:0000313" key="2">
    <source>
        <dbReference type="EMBL" id="SLN26680.1"/>
    </source>
</evidence>
<evidence type="ECO:0000256" key="1">
    <source>
        <dbReference type="SAM" id="Phobius"/>
    </source>
</evidence>
<keyword evidence="3" id="KW-1185">Reference proteome</keyword>
<feature type="transmembrane region" description="Helical" evidence="1">
    <location>
        <begin position="340"/>
        <end position="359"/>
    </location>
</feature>
<proteinExistence type="predicted"/>
<dbReference type="EMBL" id="FWFO01000001">
    <property type="protein sequence ID" value="SLN26680.1"/>
    <property type="molecule type" value="Genomic_DNA"/>
</dbReference>
<feature type="transmembrane region" description="Helical" evidence="1">
    <location>
        <begin position="371"/>
        <end position="394"/>
    </location>
</feature>
<organism evidence="2 3">
    <name type="scientific">Falsiruegeria litorea R37</name>
    <dbReference type="NCBI Taxonomy" id="1200284"/>
    <lineage>
        <taxon>Bacteria</taxon>
        <taxon>Pseudomonadati</taxon>
        <taxon>Pseudomonadota</taxon>
        <taxon>Alphaproteobacteria</taxon>
        <taxon>Rhodobacterales</taxon>
        <taxon>Roseobacteraceae</taxon>
        <taxon>Falsiruegeria</taxon>
    </lineage>
</organism>
<dbReference type="Pfam" id="PF13687">
    <property type="entry name" value="DUF4153"/>
    <property type="match status" value="1"/>
</dbReference>
<feature type="transmembrane region" description="Helical" evidence="1">
    <location>
        <begin position="221"/>
        <end position="239"/>
    </location>
</feature>
<feature type="transmembrane region" description="Helical" evidence="1">
    <location>
        <begin position="106"/>
        <end position="125"/>
    </location>
</feature>
<gene>
    <name evidence="2" type="ORF">TRL7639_00970</name>
</gene>
<feature type="transmembrane region" description="Helical" evidence="1">
    <location>
        <begin position="62"/>
        <end position="78"/>
    </location>
</feature>
<sequence length="502" mass="54725">MTRTLEIRGLPASIAQDSWWLEDSPRQKPERSTGITRAPWSAGLVGLTALADFLFFDHPKGLSLVIFAAAILAAVWLLRKPKVNWSGPASLLAVGSLPAVEHLQALSVFFLTLGLLGSLAWIALGDRATLAQIARTGGLILRSVPLRGARDLWSGRHRVAAPRQQQGAAFGFNAALRAWGFPLGGLLVLGALLIEANPILLHWTNAIRLGNFDPEYALSRLLFWTGMALLIWPLVVPPLPQRQTYPRKPGAFSGLFDPSTWGVNKASTGNALVTFNLLLAVQTALDALYLWGGASLPEGMSYAAYAHRGAYPLLITALLAGGFALAARPHLGTKGWLKPLLMLWLAQNVALVLSSLLRLELYTSVYGLTYLRVHAAIWMGVVAIGLMLVAWQIWRSRSNLWLLARCTALGLGVLYACAFVNFADLIVRSNLSRAGDVDTYYACQFGPMAAASLQDVPGCDVAAPQIEGWRDWGFRSWRVLDNLASMNSVMDQAEVSHEYPRR</sequence>
<dbReference type="AlphaFoldDB" id="A0A1Y5RW66"/>
<dbReference type="RefSeq" id="WP_085794631.1">
    <property type="nucleotide sequence ID" value="NZ_FWFO01000001.1"/>
</dbReference>
<feature type="transmembrane region" description="Helical" evidence="1">
    <location>
        <begin position="310"/>
        <end position="328"/>
    </location>
</feature>
<feature type="transmembrane region" description="Helical" evidence="1">
    <location>
        <begin position="179"/>
        <end position="201"/>
    </location>
</feature>
<reference evidence="2 3" key="1">
    <citation type="submission" date="2017-03" db="EMBL/GenBank/DDBJ databases">
        <authorList>
            <person name="Afonso C.L."/>
            <person name="Miller P.J."/>
            <person name="Scott M.A."/>
            <person name="Spackman E."/>
            <person name="Goraichik I."/>
            <person name="Dimitrov K.M."/>
            <person name="Suarez D.L."/>
            <person name="Swayne D.E."/>
        </authorList>
    </citation>
    <scope>NUCLEOTIDE SEQUENCE [LARGE SCALE GENOMIC DNA]</scope>
    <source>
        <strain evidence="2 3">CECT 7639</strain>
    </source>
</reference>
<keyword evidence="1" id="KW-1133">Transmembrane helix</keyword>
<keyword evidence="1" id="KW-0812">Transmembrane</keyword>
<feature type="transmembrane region" description="Helical" evidence="1">
    <location>
        <begin position="400"/>
        <end position="423"/>
    </location>
</feature>
<dbReference type="OrthoDB" id="7280060at2"/>
<dbReference type="InterPro" id="IPR025291">
    <property type="entry name" value="DUF4153"/>
</dbReference>
<keyword evidence="1" id="KW-0472">Membrane</keyword>
<accession>A0A1Y5RW66</accession>
<dbReference type="Proteomes" id="UP000193077">
    <property type="component" value="Unassembled WGS sequence"/>
</dbReference>
<protein>
    <submittedName>
        <fullName evidence="2">Uncharacterized protein</fullName>
    </submittedName>
</protein>